<evidence type="ECO:0000313" key="3">
    <source>
        <dbReference type="EMBL" id="RCK79037.1"/>
    </source>
</evidence>
<evidence type="ECO:0000256" key="2">
    <source>
        <dbReference type="SAM" id="Phobius"/>
    </source>
</evidence>
<proteinExistence type="predicted"/>
<dbReference type="AlphaFoldDB" id="A0A367ZMG3"/>
<feature type="compositionally biased region" description="Low complexity" evidence="1">
    <location>
        <begin position="70"/>
        <end position="80"/>
    </location>
</feature>
<name>A0A367ZMG3_9BACT</name>
<evidence type="ECO:0000313" key="4">
    <source>
        <dbReference type="Proteomes" id="UP000252355"/>
    </source>
</evidence>
<keyword evidence="2" id="KW-1133">Transmembrane helix</keyword>
<organism evidence="3 4">
    <name type="scientific">Candidatus Ozemobacter sibiricus</name>
    <dbReference type="NCBI Taxonomy" id="2268124"/>
    <lineage>
        <taxon>Bacteria</taxon>
        <taxon>Candidatus Ozemobacteria</taxon>
        <taxon>Candidatus Ozemobacterales</taxon>
        <taxon>Candidatus Ozemobacteraceae</taxon>
        <taxon>Candidatus Ozemobacter</taxon>
    </lineage>
</organism>
<accession>A0A367ZMG3</accession>
<dbReference type="Gene3D" id="1.25.40.10">
    <property type="entry name" value="Tetratricopeptide repeat domain"/>
    <property type="match status" value="1"/>
</dbReference>
<dbReference type="Proteomes" id="UP000252355">
    <property type="component" value="Unassembled WGS sequence"/>
</dbReference>
<gene>
    <name evidence="3" type="ORF">OZSIB_0379</name>
</gene>
<sequence>MAEPVDRIDLSDIRWFVIGCVLLLLPLLTLIIRHERDRQEAEFSTQAIESRSSAFDLLPTRPAPTEPGRRPGAAPTPASPIEGRQDVIAAELDKAWSVIRATPPKRQFPPEMAPEAVQMSLAAEDPALIEGNANLDAGDLTAAEAHFRQALDHAADNPFLALEAYGGLMETYKRQQRLDEFIKAFKAYALAAQRLKHVYGPFADNIARASDMLEQLARVDPGRLREELVKGNLALGTKVDLDQFLQAIEKTRQLFPTDLPLGEAGPSRTRGG</sequence>
<feature type="region of interest" description="Disordered" evidence="1">
    <location>
        <begin position="54"/>
        <end position="82"/>
    </location>
</feature>
<keyword evidence="2" id="KW-0472">Membrane</keyword>
<dbReference type="EMBL" id="QOQW01000016">
    <property type="protein sequence ID" value="RCK79037.1"/>
    <property type="molecule type" value="Genomic_DNA"/>
</dbReference>
<evidence type="ECO:0008006" key="5">
    <source>
        <dbReference type="Google" id="ProtNLM"/>
    </source>
</evidence>
<protein>
    <recommendedName>
        <fullName evidence="5">Tetratricopeptide repeat protein</fullName>
    </recommendedName>
</protein>
<evidence type="ECO:0000256" key="1">
    <source>
        <dbReference type="SAM" id="MobiDB-lite"/>
    </source>
</evidence>
<dbReference type="SUPFAM" id="SSF48452">
    <property type="entry name" value="TPR-like"/>
    <property type="match status" value="1"/>
</dbReference>
<reference evidence="3 4" key="1">
    <citation type="submission" date="2018-05" db="EMBL/GenBank/DDBJ databases">
        <title>A metagenomic window into the 2 km-deep terrestrial subsurface aquifer revealed taxonomically and functionally diverse microbial community comprising novel uncultured bacterial lineages.</title>
        <authorList>
            <person name="Kadnikov V.V."/>
            <person name="Mardanov A.V."/>
            <person name="Beletsky A.V."/>
            <person name="Banks D."/>
            <person name="Pimenov N.V."/>
            <person name="Frank Y.A."/>
            <person name="Karnachuk O.V."/>
            <person name="Ravin N.V."/>
        </authorList>
    </citation>
    <scope>NUCLEOTIDE SEQUENCE [LARGE SCALE GENOMIC DNA]</scope>
    <source>
        <strain evidence="3">BY5</strain>
    </source>
</reference>
<comment type="caution">
    <text evidence="3">The sequence shown here is derived from an EMBL/GenBank/DDBJ whole genome shotgun (WGS) entry which is preliminary data.</text>
</comment>
<dbReference type="InterPro" id="IPR011990">
    <property type="entry name" value="TPR-like_helical_dom_sf"/>
</dbReference>
<keyword evidence="2" id="KW-0812">Transmembrane</keyword>
<feature type="transmembrane region" description="Helical" evidence="2">
    <location>
        <begin position="13"/>
        <end position="32"/>
    </location>
</feature>